<accession>A0A5B7FNK8</accession>
<gene>
    <name evidence="1" type="ORF">E2C01_040569</name>
</gene>
<keyword evidence="2" id="KW-1185">Reference proteome</keyword>
<sequence length="92" mass="10298">MEELEDLKNEGAYRCASCLIPIQHFQPELAGLKHTFSGPPSELQPITVPLAKLYRLHQHPNNAKPIADINQKHRTCIDSLYGPRAAGLALYH</sequence>
<reference evidence="1 2" key="1">
    <citation type="submission" date="2019-05" db="EMBL/GenBank/DDBJ databases">
        <title>Another draft genome of Portunus trituberculatus and its Hox gene families provides insights of decapod evolution.</title>
        <authorList>
            <person name="Jeong J.-H."/>
            <person name="Song I."/>
            <person name="Kim S."/>
            <person name="Choi T."/>
            <person name="Kim D."/>
            <person name="Ryu S."/>
            <person name="Kim W."/>
        </authorList>
    </citation>
    <scope>NUCLEOTIDE SEQUENCE [LARGE SCALE GENOMIC DNA]</scope>
    <source>
        <tissue evidence="1">Muscle</tissue>
    </source>
</reference>
<dbReference type="Proteomes" id="UP000324222">
    <property type="component" value="Unassembled WGS sequence"/>
</dbReference>
<protein>
    <submittedName>
        <fullName evidence="1">Uncharacterized protein</fullName>
    </submittedName>
</protein>
<evidence type="ECO:0000313" key="2">
    <source>
        <dbReference type="Proteomes" id="UP000324222"/>
    </source>
</evidence>
<evidence type="ECO:0000313" key="1">
    <source>
        <dbReference type="EMBL" id="MPC46839.1"/>
    </source>
</evidence>
<name>A0A5B7FNK8_PORTR</name>
<dbReference type="AlphaFoldDB" id="A0A5B7FNK8"/>
<dbReference type="EMBL" id="VSRR010007409">
    <property type="protein sequence ID" value="MPC46839.1"/>
    <property type="molecule type" value="Genomic_DNA"/>
</dbReference>
<comment type="caution">
    <text evidence="1">The sequence shown here is derived from an EMBL/GenBank/DDBJ whole genome shotgun (WGS) entry which is preliminary data.</text>
</comment>
<organism evidence="1 2">
    <name type="scientific">Portunus trituberculatus</name>
    <name type="common">Swimming crab</name>
    <name type="synonym">Neptunus trituberculatus</name>
    <dbReference type="NCBI Taxonomy" id="210409"/>
    <lineage>
        <taxon>Eukaryota</taxon>
        <taxon>Metazoa</taxon>
        <taxon>Ecdysozoa</taxon>
        <taxon>Arthropoda</taxon>
        <taxon>Crustacea</taxon>
        <taxon>Multicrustacea</taxon>
        <taxon>Malacostraca</taxon>
        <taxon>Eumalacostraca</taxon>
        <taxon>Eucarida</taxon>
        <taxon>Decapoda</taxon>
        <taxon>Pleocyemata</taxon>
        <taxon>Brachyura</taxon>
        <taxon>Eubrachyura</taxon>
        <taxon>Portunoidea</taxon>
        <taxon>Portunidae</taxon>
        <taxon>Portuninae</taxon>
        <taxon>Portunus</taxon>
    </lineage>
</organism>
<proteinExistence type="predicted"/>